<evidence type="ECO:0000256" key="2">
    <source>
        <dbReference type="ARBA" id="ARBA00093450"/>
    </source>
</evidence>
<dbReference type="AlphaFoldDB" id="A0A554XD01"/>
<dbReference type="InterPro" id="IPR035571">
    <property type="entry name" value="UPF0234-like_C"/>
</dbReference>
<sequence>MPSFDTVLEPNLVEVKNAVEQTQREIGTRFDFKGSSAAVSLQDKDITVHADSDFQLQQVEDILRNKLAKRNVDVRFLDPGKVEKIGGDKVKQVFRVRSGIATEDAKKIQQLIKGSKLKLQAAIQGDAVRVSGAKRDDLQAAIALIRQQMAQLPLSFTNFRD</sequence>
<dbReference type="OrthoDB" id="9801447at2"/>
<dbReference type="PANTHER" id="PTHR30476">
    <property type="entry name" value="UPF0234 PROTEIN YAJQ"/>
    <property type="match status" value="1"/>
</dbReference>
<dbReference type="EMBL" id="VJOM01000002">
    <property type="protein sequence ID" value="TSE33717.1"/>
    <property type="molecule type" value="Genomic_DNA"/>
</dbReference>
<dbReference type="Gene3D" id="3.30.70.990">
    <property type="entry name" value="YajQ-like, domain 2"/>
    <property type="match status" value="1"/>
</dbReference>
<dbReference type="RefSeq" id="WP_043701253.1">
    <property type="nucleotide sequence ID" value="NZ_CP083911.1"/>
</dbReference>
<comment type="function">
    <text evidence="3">Nucleotide-binding protein.</text>
</comment>
<comment type="caution">
    <text evidence="4">The sequence shown here is derived from an EMBL/GenBank/DDBJ whole genome shotgun (WGS) entry which is preliminary data.</text>
</comment>
<keyword evidence="5" id="KW-1185">Reference proteome</keyword>
<proteinExistence type="inferred from homology"/>
<dbReference type="CDD" id="cd11740">
    <property type="entry name" value="YajQ_like"/>
    <property type="match status" value="1"/>
</dbReference>
<dbReference type="SUPFAM" id="SSF89963">
    <property type="entry name" value="YajQ-like"/>
    <property type="match status" value="2"/>
</dbReference>
<organism evidence="4 5">
    <name type="scientific">Tepidimonas taiwanensis</name>
    <dbReference type="NCBI Taxonomy" id="307486"/>
    <lineage>
        <taxon>Bacteria</taxon>
        <taxon>Pseudomonadati</taxon>
        <taxon>Pseudomonadota</taxon>
        <taxon>Betaproteobacteria</taxon>
        <taxon>Burkholderiales</taxon>
        <taxon>Tepidimonas</taxon>
    </lineage>
</organism>
<name>A0A554XD01_9BURK</name>
<dbReference type="InterPro" id="IPR035570">
    <property type="entry name" value="UPF0234_N"/>
</dbReference>
<accession>A0A554XD01</accession>
<dbReference type="GO" id="GO:0005829">
    <property type="term" value="C:cytosol"/>
    <property type="evidence" value="ECO:0007669"/>
    <property type="project" value="TreeGrafter"/>
</dbReference>
<dbReference type="GO" id="GO:0000166">
    <property type="term" value="F:nucleotide binding"/>
    <property type="evidence" value="ECO:0007669"/>
    <property type="project" value="UniProtKB-UniRule"/>
</dbReference>
<evidence type="ECO:0000313" key="4">
    <source>
        <dbReference type="EMBL" id="TSE33717.1"/>
    </source>
</evidence>
<evidence type="ECO:0000256" key="1">
    <source>
        <dbReference type="ARBA" id="ARBA00022741"/>
    </source>
</evidence>
<dbReference type="STRING" id="307486.GCA_000807215_01798"/>
<dbReference type="PANTHER" id="PTHR30476:SF0">
    <property type="entry name" value="UPF0234 PROTEIN YAJQ"/>
    <property type="match status" value="1"/>
</dbReference>
<protein>
    <recommendedName>
        <fullName evidence="3">Nucleotide-binding protein Ttaiw_00282</fullName>
    </recommendedName>
</protein>
<dbReference type="NCBIfam" id="NF003819">
    <property type="entry name" value="PRK05412.1"/>
    <property type="match status" value="1"/>
</dbReference>
<dbReference type="Pfam" id="PF04461">
    <property type="entry name" value="YajQ"/>
    <property type="match status" value="1"/>
</dbReference>
<dbReference type="Gene3D" id="3.30.70.860">
    <property type="match status" value="1"/>
</dbReference>
<evidence type="ECO:0000313" key="5">
    <source>
        <dbReference type="Proteomes" id="UP000317763"/>
    </source>
</evidence>
<comment type="similarity">
    <text evidence="2 3">Belongs to the YajQ family.</text>
</comment>
<dbReference type="InterPro" id="IPR036183">
    <property type="entry name" value="YajQ-like_sf"/>
</dbReference>
<gene>
    <name evidence="4" type="ORF">Ttaiw_00282</name>
</gene>
<evidence type="ECO:0000256" key="3">
    <source>
        <dbReference type="HAMAP-Rule" id="MF_00632"/>
    </source>
</evidence>
<dbReference type="HAMAP" id="MF_00632">
    <property type="entry name" value="UPF0234"/>
    <property type="match status" value="1"/>
</dbReference>
<dbReference type="InterPro" id="IPR007551">
    <property type="entry name" value="YajQ/Smlt4090-like"/>
</dbReference>
<keyword evidence="1 3" id="KW-0547">Nucleotide-binding</keyword>
<dbReference type="Proteomes" id="UP000317763">
    <property type="component" value="Unassembled WGS sequence"/>
</dbReference>
<reference evidence="4 5" key="1">
    <citation type="submission" date="2019-07" db="EMBL/GenBank/DDBJ databases">
        <title>Tepidimonas taiwanensis I1-1 draft genome.</title>
        <authorList>
            <person name="Da Costa M.S."/>
            <person name="Froufe H.J.C."/>
            <person name="Egas C."/>
            <person name="Albuquerque L."/>
        </authorList>
    </citation>
    <scope>NUCLEOTIDE SEQUENCE [LARGE SCALE GENOMIC DNA]</scope>
    <source>
        <strain evidence="4 5">I1-1</strain>
    </source>
</reference>